<keyword evidence="14" id="KW-0012">Acyltransferase</keyword>
<evidence type="ECO:0000256" key="3">
    <source>
        <dbReference type="ARBA" id="ARBA00005531"/>
    </source>
</evidence>
<gene>
    <name evidence="18" type="primary">pks11</name>
    <name evidence="18" type="ORF">MAIC_27710</name>
</gene>
<dbReference type="InterPro" id="IPR021158">
    <property type="entry name" value="Pept_M10A_Zn_BS"/>
</dbReference>
<dbReference type="Pfam" id="PF02797">
    <property type="entry name" value="Chal_sti_synt_C"/>
    <property type="match status" value="1"/>
</dbReference>
<evidence type="ECO:0000256" key="10">
    <source>
        <dbReference type="ARBA" id="ARBA00022832"/>
    </source>
</evidence>
<keyword evidence="12" id="KW-0482">Metalloprotease</keyword>
<keyword evidence="10" id="KW-0443">Lipid metabolism</keyword>
<dbReference type="Proteomes" id="UP000467327">
    <property type="component" value="Chromosome"/>
</dbReference>
<evidence type="ECO:0000256" key="6">
    <source>
        <dbReference type="ARBA" id="ARBA00022679"/>
    </source>
</evidence>
<dbReference type="InterPro" id="IPR001099">
    <property type="entry name" value="Chalcone/stilbene_synt_N"/>
</dbReference>
<organism evidence="18 19">
    <name type="scientific">Mycolicibacterium aichiense</name>
    <dbReference type="NCBI Taxonomy" id="1799"/>
    <lineage>
        <taxon>Bacteria</taxon>
        <taxon>Bacillati</taxon>
        <taxon>Actinomycetota</taxon>
        <taxon>Actinomycetes</taxon>
        <taxon>Mycobacteriales</taxon>
        <taxon>Mycobacteriaceae</taxon>
        <taxon>Mycolicibacterium</taxon>
    </lineage>
</organism>
<evidence type="ECO:0000256" key="4">
    <source>
        <dbReference type="ARBA" id="ARBA00011738"/>
    </source>
</evidence>
<dbReference type="PIRSF" id="PIRSF000451">
    <property type="entry name" value="PKS_III"/>
    <property type="match status" value="1"/>
</dbReference>
<evidence type="ECO:0000256" key="5">
    <source>
        <dbReference type="ARBA" id="ARBA00022670"/>
    </source>
</evidence>
<reference evidence="18 19" key="1">
    <citation type="journal article" date="2019" name="Emerg. Microbes Infect.">
        <title>Comprehensive subspecies identification of 175 nontuberculous mycobacteria species based on 7547 genomic profiles.</title>
        <authorList>
            <person name="Matsumoto Y."/>
            <person name="Kinjo T."/>
            <person name="Motooka D."/>
            <person name="Nabeya D."/>
            <person name="Jung N."/>
            <person name="Uechi K."/>
            <person name="Horii T."/>
            <person name="Iida T."/>
            <person name="Fujita J."/>
            <person name="Nakamura S."/>
        </authorList>
    </citation>
    <scope>NUCLEOTIDE SEQUENCE [LARGE SCALE GENOMIC DNA]</scope>
    <source>
        <strain evidence="18 19">JCM 6376</strain>
    </source>
</reference>
<evidence type="ECO:0000256" key="8">
    <source>
        <dbReference type="ARBA" id="ARBA00022729"/>
    </source>
</evidence>
<keyword evidence="7" id="KW-0479">Metal-binding</keyword>
<comment type="subunit">
    <text evidence="4">Homodimer.</text>
</comment>
<evidence type="ECO:0000256" key="1">
    <source>
        <dbReference type="ARBA" id="ARBA00001947"/>
    </source>
</evidence>
<dbReference type="PANTHER" id="PTHR11877">
    <property type="entry name" value="HYDROXYMETHYLGLUTARYL-COA SYNTHASE"/>
    <property type="match status" value="1"/>
</dbReference>
<dbReference type="GO" id="GO:0030639">
    <property type="term" value="P:polyketide biosynthetic process"/>
    <property type="evidence" value="ECO:0007669"/>
    <property type="project" value="TreeGrafter"/>
</dbReference>
<evidence type="ECO:0000256" key="9">
    <source>
        <dbReference type="ARBA" id="ARBA00022801"/>
    </source>
</evidence>
<comment type="cofactor">
    <cofactor evidence="1">
        <name>Zn(2+)</name>
        <dbReference type="ChEBI" id="CHEBI:29105"/>
    </cofactor>
</comment>
<keyword evidence="9" id="KW-0378">Hydrolase</keyword>
<dbReference type="CDD" id="cd00831">
    <property type="entry name" value="CHS_like"/>
    <property type="match status" value="1"/>
</dbReference>
<evidence type="ECO:0000259" key="16">
    <source>
        <dbReference type="Pfam" id="PF00195"/>
    </source>
</evidence>
<comment type="similarity">
    <text evidence="3">Belongs to the thiolase-like superfamily. Chalcone/stilbene synthases family.</text>
</comment>
<dbReference type="GO" id="GO:0016747">
    <property type="term" value="F:acyltransferase activity, transferring groups other than amino-acyl groups"/>
    <property type="evidence" value="ECO:0007669"/>
    <property type="project" value="InterPro"/>
</dbReference>
<keyword evidence="10" id="KW-0276">Fatty acid metabolism</keyword>
<evidence type="ECO:0000259" key="17">
    <source>
        <dbReference type="Pfam" id="PF02797"/>
    </source>
</evidence>
<evidence type="ECO:0000256" key="12">
    <source>
        <dbReference type="ARBA" id="ARBA00023049"/>
    </source>
</evidence>
<evidence type="ECO:0000313" key="19">
    <source>
        <dbReference type="Proteomes" id="UP000467327"/>
    </source>
</evidence>
<comment type="pathway">
    <text evidence="2">Lipid metabolism; fatty acid biosynthesis.</text>
</comment>
<dbReference type="PANTHER" id="PTHR11877:SF99">
    <property type="entry name" value="1,3,6,8-TETRAHYDROXYNAPHTHALENE SYNTHASE"/>
    <property type="match status" value="1"/>
</dbReference>
<feature type="domain" description="Chalcone/stilbene synthase C-terminal" evidence="17">
    <location>
        <begin position="231"/>
        <end position="366"/>
    </location>
</feature>
<dbReference type="GO" id="GO:0006631">
    <property type="term" value="P:fatty acid metabolic process"/>
    <property type="evidence" value="ECO:0007669"/>
    <property type="project" value="UniProtKB-KW"/>
</dbReference>
<evidence type="ECO:0000256" key="13">
    <source>
        <dbReference type="ARBA" id="ARBA00023145"/>
    </source>
</evidence>
<keyword evidence="11" id="KW-0862">Zinc</keyword>
<evidence type="ECO:0000256" key="14">
    <source>
        <dbReference type="ARBA" id="ARBA00023315"/>
    </source>
</evidence>
<feature type="active site" description="Acyl-thioester intermediate" evidence="15">
    <location>
        <position position="152"/>
    </location>
</feature>
<protein>
    <submittedName>
        <fullName evidence="18">Alpha-pyrone synthesis polyketide synthase-like Pks11</fullName>
    </submittedName>
</protein>
<dbReference type="Gene3D" id="3.40.47.10">
    <property type="match status" value="2"/>
</dbReference>
<dbReference type="InterPro" id="IPR016039">
    <property type="entry name" value="Thiolase-like"/>
</dbReference>
<dbReference type="GO" id="GO:0004222">
    <property type="term" value="F:metalloendopeptidase activity"/>
    <property type="evidence" value="ECO:0007669"/>
    <property type="project" value="InterPro"/>
</dbReference>
<dbReference type="InterPro" id="IPR011141">
    <property type="entry name" value="Polyketide_synthase_type-III"/>
</dbReference>
<evidence type="ECO:0000256" key="15">
    <source>
        <dbReference type="PIRSR" id="PIRSR000451-1"/>
    </source>
</evidence>
<proteinExistence type="inferred from homology"/>
<feature type="domain" description="Chalcone/stilbene synthase N-terminal" evidence="16">
    <location>
        <begin position="83"/>
        <end position="210"/>
    </location>
</feature>
<dbReference type="RefSeq" id="WP_115320071.1">
    <property type="nucleotide sequence ID" value="NZ_AP022561.1"/>
</dbReference>
<dbReference type="GO" id="GO:0008270">
    <property type="term" value="F:zinc ion binding"/>
    <property type="evidence" value="ECO:0007669"/>
    <property type="project" value="InterPro"/>
</dbReference>
<evidence type="ECO:0000313" key="18">
    <source>
        <dbReference type="EMBL" id="BBX07968.1"/>
    </source>
</evidence>
<dbReference type="AlphaFoldDB" id="A0AAD1MBZ9"/>
<dbReference type="GO" id="GO:0006508">
    <property type="term" value="P:proteolysis"/>
    <property type="evidence" value="ECO:0007669"/>
    <property type="project" value="UniProtKB-KW"/>
</dbReference>
<dbReference type="Pfam" id="PF00195">
    <property type="entry name" value="Chal_sti_synt_N"/>
    <property type="match status" value="1"/>
</dbReference>
<dbReference type="InterPro" id="IPR012328">
    <property type="entry name" value="Chalcone/stilbene_synt_C"/>
</dbReference>
<name>A0AAD1MBZ9_9MYCO</name>
<dbReference type="GO" id="GO:0031012">
    <property type="term" value="C:extracellular matrix"/>
    <property type="evidence" value="ECO:0007669"/>
    <property type="project" value="InterPro"/>
</dbReference>
<keyword evidence="13" id="KW-0865">Zymogen</keyword>
<dbReference type="SUPFAM" id="SSF53901">
    <property type="entry name" value="Thiolase-like"/>
    <property type="match status" value="1"/>
</dbReference>
<evidence type="ECO:0000256" key="11">
    <source>
        <dbReference type="ARBA" id="ARBA00022833"/>
    </source>
</evidence>
<keyword evidence="8" id="KW-0732">Signal</keyword>
<sequence>MTDIAFSHSLNPIGTPRCGDPRVTGTAVAFTTHRYDQDEVARALTEFAEPGFARFARTSGVEYRNLALPVERYPKLAGFTEANEAYLEVAVELGEQAVRRALDEAHLRPDEVDAILTVSSTGVAVPTIDARIASKLGLRSDVKRIPLFGLGCVAGAAGMARMHDYLRGFPDHVAVLLSVELCSLTLQRDDTSIPALIGVCLFGDGAAAVVGTGADRVPAGLPLQQGPQILATHSALLPDTVEVMGWNVSSSGFQLVMSRDVPKMADDHLRAEVDRFLAEHQLTTADITTWVCHPGGPKVLESITNAVGMPAEALRHSWESMRDNGNMSSASVLDVFNRTLAEAPAAGSLGIMLAMGPGFSFELLLLSW</sequence>
<evidence type="ECO:0000256" key="7">
    <source>
        <dbReference type="ARBA" id="ARBA00022723"/>
    </source>
</evidence>
<evidence type="ECO:0000256" key="2">
    <source>
        <dbReference type="ARBA" id="ARBA00005194"/>
    </source>
</evidence>
<dbReference type="KEGG" id="maic:MAIC_27710"/>
<keyword evidence="19" id="KW-1185">Reference proteome</keyword>
<keyword evidence="5" id="KW-0645">Protease</keyword>
<accession>A0AAD1MBZ9</accession>
<dbReference type="EMBL" id="AP022561">
    <property type="protein sequence ID" value="BBX07968.1"/>
    <property type="molecule type" value="Genomic_DNA"/>
</dbReference>
<dbReference type="PROSITE" id="PS00546">
    <property type="entry name" value="CYSTEINE_SWITCH"/>
    <property type="match status" value="1"/>
</dbReference>
<keyword evidence="6" id="KW-0808">Transferase</keyword>